<dbReference type="SUPFAM" id="SSF56214">
    <property type="entry name" value="4'-phosphopantetheinyl transferase"/>
    <property type="match status" value="2"/>
</dbReference>
<reference evidence="6" key="1">
    <citation type="journal article" date="2019" name="Int. J. Syst. Evol. Microbiol.">
        <title>The Global Catalogue of Microorganisms (GCM) 10K type strain sequencing project: providing services to taxonomists for standard genome sequencing and annotation.</title>
        <authorList>
            <consortium name="The Broad Institute Genomics Platform"/>
            <consortium name="The Broad Institute Genome Sequencing Center for Infectious Disease"/>
            <person name="Wu L."/>
            <person name="Ma J."/>
        </authorList>
    </citation>
    <scope>NUCLEOTIDE SEQUENCE [LARGE SCALE GENOMIC DNA]</scope>
    <source>
        <strain evidence="6">CCUG 36956</strain>
    </source>
</reference>
<dbReference type="InterPro" id="IPR055066">
    <property type="entry name" value="AASDHPPT_N"/>
</dbReference>
<protein>
    <submittedName>
        <fullName evidence="5">4'-phosphopantetheinyl transferase family protein</fullName>
    </submittedName>
</protein>
<dbReference type="GO" id="GO:0016740">
    <property type="term" value="F:transferase activity"/>
    <property type="evidence" value="ECO:0007669"/>
    <property type="project" value="UniProtKB-KW"/>
</dbReference>
<organism evidence="5 6">
    <name type="scientific">Herminiimonas aquatilis</name>
    <dbReference type="NCBI Taxonomy" id="345342"/>
    <lineage>
        <taxon>Bacteria</taxon>
        <taxon>Pseudomonadati</taxon>
        <taxon>Pseudomonadota</taxon>
        <taxon>Betaproteobacteria</taxon>
        <taxon>Burkholderiales</taxon>
        <taxon>Oxalobacteraceae</taxon>
        <taxon>Herminiimonas</taxon>
    </lineage>
</organism>
<keyword evidence="6" id="KW-1185">Reference proteome</keyword>
<dbReference type="Pfam" id="PF22624">
    <property type="entry name" value="AASDHPPT_N"/>
    <property type="match status" value="1"/>
</dbReference>
<feature type="domain" description="4'-phosphopantetheinyl transferase" evidence="3">
    <location>
        <begin position="95"/>
        <end position="154"/>
    </location>
</feature>
<gene>
    <name evidence="5" type="ORF">ACFQO0_02610</name>
</gene>
<comment type="similarity">
    <text evidence="1">Belongs to the P-Pant transferase superfamily. Gsp/Sfp/HetI/AcpT family.</text>
</comment>
<feature type="domain" description="4'-phosphopantetheinyl transferase N-terminal" evidence="4">
    <location>
        <begin position="3"/>
        <end position="89"/>
    </location>
</feature>
<dbReference type="Pfam" id="PF01648">
    <property type="entry name" value="ACPS"/>
    <property type="match status" value="1"/>
</dbReference>
<evidence type="ECO:0000256" key="1">
    <source>
        <dbReference type="ARBA" id="ARBA00010990"/>
    </source>
</evidence>
<evidence type="ECO:0000313" key="6">
    <source>
        <dbReference type="Proteomes" id="UP001596379"/>
    </source>
</evidence>
<dbReference type="PANTHER" id="PTHR12215:SF10">
    <property type="entry name" value="L-AMINOADIPATE-SEMIALDEHYDE DEHYDROGENASE-PHOSPHOPANTETHEINYL TRANSFERASE"/>
    <property type="match status" value="1"/>
</dbReference>
<dbReference type="PANTHER" id="PTHR12215">
    <property type="entry name" value="PHOSPHOPANTETHEINE TRANSFERASE"/>
    <property type="match status" value="1"/>
</dbReference>
<dbReference type="Gene3D" id="3.90.470.20">
    <property type="entry name" value="4'-phosphopantetheinyl transferase domain"/>
    <property type="match status" value="1"/>
</dbReference>
<evidence type="ECO:0000256" key="2">
    <source>
        <dbReference type="ARBA" id="ARBA00022679"/>
    </source>
</evidence>
<dbReference type="EMBL" id="JBHTCC010000001">
    <property type="protein sequence ID" value="MFC7297323.1"/>
    <property type="molecule type" value="Genomic_DNA"/>
</dbReference>
<evidence type="ECO:0000259" key="3">
    <source>
        <dbReference type="Pfam" id="PF01648"/>
    </source>
</evidence>
<evidence type="ECO:0000313" key="5">
    <source>
        <dbReference type="EMBL" id="MFC7297323.1"/>
    </source>
</evidence>
<dbReference type="InterPro" id="IPR008278">
    <property type="entry name" value="4-PPantetheinyl_Trfase_dom"/>
</dbReference>
<sequence>MSDDQLLPYVSWLTPDELQRYQRFLRPERQRQFLLGRILLRCTLGELLNITPSSISFFERPGHAPVLNLEHGSPGFSLSHSGPWVACAISEQSALGLDIELMDGTRDLLALAEQSFDTTECALLKEKEGAARVAAFYTLWSTKEARYKLASTAAIDSIAHCMNFPHTDISIVLCSELLLAEGRVRIFDNW</sequence>
<name>A0ABW2J1W3_9BURK</name>
<comment type="caution">
    <text evidence="5">The sequence shown here is derived from an EMBL/GenBank/DDBJ whole genome shotgun (WGS) entry which is preliminary data.</text>
</comment>
<dbReference type="InterPro" id="IPR037143">
    <property type="entry name" value="4-PPantetheinyl_Trfase_dom_sf"/>
</dbReference>
<dbReference type="Proteomes" id="UP001596379">
    <property type="component" value="Unassembled WGS sequence"/>
</dbReference>
<dbReference type="RefSeq" id="WP_382232486.1">
    <property type="nucleotide sequence ID" value="NZ_JBHTCC010000001.1"/>
</dbReference>
<proteinExistence type="inferred from homology"/>
<dbReference type="InterPro" id="IPR050559">
    <property type="entry name" value="P-Pant_transferase_sf"/>
</dbReference>
<accession>A0ABW2J1W3</accession>
<keyword evidence="2 5" id="KW-0808">Transferase</keyword>
<evidence type="ECO:0000259" key="4">
    <source>
        <dbReference type="Pfam" id="PF22624"/>
    </source>
</evidence>